<gene>
    <name evidence="1" type="ORF">BJ508DRAFT_366108</name>
</gene>
<sequence length="259" mass="30471">MLANINTTGSHESSFHNRYQSGEFEPMVKVRPCVQHYIPGLIRDIYGPQALLSGPSDTEYARFVRELADQILLFLFEDYIPFLWGDVERSVDVVATDLLGIDFVFWNTHSWLSLFCTNLPEGYDETAPGLIWKRHKAGLLRQSQLRILRLVFTTFLDQVRDLIGTMDRRDDNDRLILMRAFYSFRILLEKLLCSPEFRSERLELLLLKYLEEPQVDFEVARGVMQCEVLLSVAEAEQEEDELRMREVRRRREYVLLSRI</sequence>
<reference evidence="1 2" key="1">
    <citation type="journal article" date="2018" name="Nat. Ecol. Evol.">
        <title>Pezizomycetes genomes reveal the molecular basis of ectomycorrhizal truffle lifestyle.</title>
        <authorList>
            <person name="Murat C."/>
            <person name="Payen T."/>
            <person name="Noel B."/>
            <person name="Kuo A."/>
            <person name="Morin E."/>
            <person name="Chen J."/>
            <person name="Kohler A."/>
            <person name="Krizsan K."/>
            <person name="Balestrini R."/>
            <person name="Da Silva C."/>
            <person name="Montanini B."/>
            <person name="Hainaut M."/>
            <person name="Levati E."/>
            <person name="Barry K.W."/>
            <person name="Belfiori B."/>
            <person name="Cichocki N."/>
            <person name="Clum A."/>
            <person name="Dockter R.B."/>
            <person name="Fauchery L."/>
            <person name="Guy J."/>
            <person name="Iotti M."/>
            <person name="Le Tacon F."/>
            <person name="Lindquist E.A."/>
            <person name="Lipzen A."/>
            <person name="Malagnac F."/>
            <person name="Mello A."/>
            <person name="Molinier V."/>
            <person name="Miyauchi S."/>
            <person name="Poulain J."/>
            <person name="Riccioni C."/>
            <person name="Rubini A."/>
            <person name="Sitrit Y."/>
            <person name="Splivallo R."/>
            <person name="Traeger S."/>
            <person name="Wang M."/>
            <person name="Zifcakova L."/>
            <person name="Wipf D."/>
            <person name="Zambonelli A."/>
            <person name="Paolocci F."/>
            <person name="Nowrousian M."/>
            <person name="Ottonello S."/>
            <person name="Baldrian P."/>
            <person name="Spatafora J.W."/>
            <person name="Henrissat B."/>
            <person name="Nagy L.G."/>
            <person name="Aury J.M."/>
            <person name="Wincker P."/>
            <person name="Grigoriev I.V."/>
            <person name="Bonfante P."/>
            <person name="Martin F.M."/>
        </authorList>
    </citation>
    <scope>NUCLEOTIDE SEQUENCE [LARGE SCALE GENOMIC DNA]</scope>
    <source>
        <strain evidence="1 2">RN42</strain>
    </source>
</reference>
<proteinExistence type="predicted"/>
<dbReference type="EMBL" id="ML119784">
    <property type="protein sequence ID" value="RPA74638.1"/>
    <property type="molecule type" value="Genomic_DNA"/>
</dbReference>
<protein>
    <submittedName>
        <fullName evidence="1">Uncharacterized protein</fullName>
    </submittedName>
</protein>
<organism evidence="1 2">
    <name type="scientific">Ascobolus immersus RN42</name>
    <dbReference type="NCBI Taxonomy" id="1160509"/>
    <lineage>
        <taxon>Eukaryota</taxon>
        <taxon>Fungi</taxon>
        <taxon>Dikarya</taxon>
        <taxon>Ascomycota</taxon>
        <taxon>Pezizomycotina</taxon>
        <taxon>Pezizomycetes</taxon>
        <taxon>Pezizales</taxon>
        <taxon>Ascobolaceae</taxon>
        <taxon>Ascobolus</taxon>
    </lineage>
</organism>
<evidence type="ECO:0000313" key="1">
    <source>
        <dbReference type="EMBL" id="RPA74638.1"/>
    </source>
</evidence>
<dbReference type="Proteomes" id="UP000275078">
    <property type="component" value="Unassembled WGS sequence"/>
</dbReference>
<dbReference type="AlphaFoldDB" id="A0A3N4HQ57"/>
<name>A0A3N4HQ57_ASCIM</name>
<accession>A0A3N4HQ57</accession>
<keyword evidence="2" id="KW-1185">Reference proteome</keyword>
<evidence type="ECO:0000313" key="2">
    <source>
        <dbReference type="Proteomes" id="UP000275078"/>
    </source>
</evidence>